<keyword evidence="3" id="KW-0472">Membrane</keyword>
<evidence type="ECO:0000313" key="5">
    <source>
        <dbReference type="Proteomes" id="UP000664277"/>
    </source>
</evidence>
<dbReference type="PANTHER" id="PTHR44186">
    <property type="match status" value="1"/>
</dbReference>
<feature type="transmembrane region" description="Helical" evidence="3">
    <location>
        <begin position="18"/>
        <end position="36"/>
    </location>
</feature>
<evidence type="ECO:0000313" key="4">
    <source>
        <dbReference type="EMBL" id="MBN8661160.1"/>
    </source>
</evidence>
<evidence type="ECO:0000256" key="1">
    <source>
        <dbReference type="ARBA" id="ARBA00022737"/>
    </source>
</evidence>
<evidence type="ECO:0000256" key="3">
    <source>
        <dbReference type="SAM" id="Phobius"/>
    </source>
</evidence>
<dbReference type="PANTHER" id="PTHR44186:SF1">
    <property type="entry name" value="BARDET-BIEDL SYNDROME 4 PROTEIN"/>
    <property type="match status" value="1"/>
</dbReference>
<keyword evidence="3" id="KW-0812">Transmembrane</keyword>
<name>A0A8J7TMU5_9BACT</name>
<dbReference type="InterPro" id="IPR011990">
    <property type="entry name" value="TPR-like_helical_dom_sf"/>
</dbReference>
<dbReference type="AlphaFoldDB" id="A0A8J7TMU5"/>
<accession>A0A8J7TMU5</accession>
<keyword evidence="3" id="KW-1133">Transmembrane helix</keyword>
<organism evidence="4 5">
    <name type="scientific">Candidatus Obscuribacter phosphatis</name>
    <dbReference type="NCBI Taxonomy" id="1906157"/>
    <lineage>
        <taxon>Bacteria</taxon>
        <taxon>Bacillati</taxon>
        <taxon>Candidatus Melainabacteria</taxon>
        <taxon>Candidatus Obscuribacterales</taxon>
        <taxon>Candidatus Obscuribacteraceae</taxon>
        <taxon>Candidatus Obscuribacter</taxon>
    </lineage>
</organism>
<dbReference type="Pfam" id="PF13181">
    <property type="entry name" value="TPR_8"/>
    <property type="match status" value="2"/>
</dbReference>
<protein>
    <recommendedName>
        <fullName evidence="6">Tetratricopeptide repeat protein</fullName>
    </recommendedName>
</protein>
<comment type="caution">
    <text evidence="4">The sequence shown here is derived from an EMBL/GenBank/DDBJ whole genome shotgun (WGS) entry which is preliminary data.</text>
</comment>
<keyword evidence="2" id="KW-0802">TPR repeat</keyword>
<dbReference type="EMBL" id="JAFLCK010000017">
    <property type="protein sequence ID" value="MBN8661160.1"/>
    <property type="molecule type" value="Genomic_DNA"/>
</dbReference>
<dbReference type="SUPFAM" id="SSF48452">
    <property type="entry name" value="TPR-like"/>
    <property type="match status" value="2"/>
</dbReference>
<proteinExistence type="predicted"/>
<sequence length="506" mass="56161">MSEASTDISSEKKGVKKWILAVFALALLCGTVYIVFTPRQTPLDKAVALIRSSRSASAVPLLEELQKQNPSDPAVYPWLAQGYLATDRVAEGRTALDTAFRFGVKSDSHESMAAVVESFSLYYQNRGHYEEAERLCRAAAPHVESDKLAKILADLYFRWAENLMQAGNLEQAVEKLTALKNYAGYLDDPQKGQVPHKLARCYREMAARAETVDKDVDHAVLLYEKSLAACDEPSTRIALAAIYAQKNNKKKAVENYEAVAAVDANNLEVRHRLVELFLDLDDIEKAQVALSELVDKERSFENYELLAGLNLKLNNYAGAVRALEEACSLKPTAALLRQLIATLNKWSARLQQESKTQEALSVKGHAERVTEKLEALLKEERKNEPRPEAAKSVWNPGSPPVSIISSRNWLVRGSLTPEGEIKIKNISGAAVQDLTLTAVFWDNTKRQNKGSVVLPVASPTSNAFAPGAEKTLYFSCPNIVAEDHHLAVMILWKGKFLKEFPVVKQR</sequence>
<dbReference type="InterPro" id="IPR019734">
    <property type="entry name" value="TPR_rpt"/>
</dbReference>
<dbReference type="Gene3D" id="1.25.40.10">
    <property type="entry name" value="Tetratricopeptide repeat domain"/>
    <property type="match status" value="2"/>
</dbReference>
<dbReference type="Proteomes" id="UP000664277">
    <property type="component" value="Unassembled WGS sequence"/>
</dbReference>
<keyword evidence="1" id="KW-0677">Repeat</keyword>
<evidence type="ECO:0000256" key="2">
    <source>
        <dbReference type="ARBA" id="ARBA00022803"/>
    </source>
</evidence>
<gene>
    <name evidence="4" type="ORF">J0M35_12405</name>
</gene>
<reference evidence="4" key="1">
    <citation type="submission" date="2021-02" db="EMBL/GenBank/DDBJ databases">
        <title>Genome-Resolved Metagenomics of a Microbial Community Performing Photosynthetic Biological Nutrient Removal.</title>
        <authorList>
            <person name="Mcdaniel E.A."/>
        </authorList>
    </citation>
    <scope>NUCLEOTIDE SEQUENCE</scope>
    <source>
        <strain evidence="4">UWPOB_OBS1</strain>
    </source>
</reference>
<evidence type="ECO:0008006" key="6">
    <source>
        <dbReference type="Google" id="ProtNLM"/>
    </source>
</evidence>